<gene>
    <name evidence="1" type="ORF">Pme01_59720</name>
</gene>
<name>A0A8J3X3C5_9ACTN</name>
<dbReference type="Proteomes" id="UP000599074">
    <property type="component" value="Unassembled WGS sequence"/>
</dbReference>
<dbReference type="InterPro" id="IPR047114">
    <property type="entry name" value="YciF"/>
</dbReference>
<dbReference type="InterPro" id="IPR010287">
    <property type="entry name" value="DUF892_YciF-like"/>
</dbReference>
<evidence type="ECO:0000313" key="1">
    <source>
        <dbReference type="EMBL" id="GII26375.1"/>
    </source>
</evidence>
<dbReference type="AlphaFoldDB" id="A0A8J3X3C5"/>
<dbReference type="Pfam" id="PF05974">
    <property type="entry name" value="DUF892"/>
    <property type="match status" value="1"/>
</dbReference>
<dbReference type="PANTHER" id="PTHR30565">
    <property type="entry name" value="PROTEIN YCIF"/>
    <property type="match status" value="1"/>
</dbReference>
<protein>
    <submittedName>
        <fullName evidence="1">Uncharacterized protein</fullName>
    </submittedName>
</protein>
<comment type="caution">
    <text evidence="1">The sequence shown here is derived from an EMBL/GenBank/DDBJ whole genome shotgun (WGS) entry which is preliminary data.</text>
</comment>
<dbReference type="SUPFAM" id="SSF47240">
    <property type="entry name" value="Ferritin-like"/>
    <property type="match status" value="1"/>
</dbReference>
<dbReference type="EMBL" id="BOON01000075">
    <property type="protein sequence ID" value="GII26375.1"/>
    <property type="molecule type" value="Genomic_DNA"/>
</dbReference>
<organism evidence="1 2">
    <name type="scientific">Planosporangium mesophilum</name>
    <dbReference type="NCBI Taxonomy" id="689768"/>
    <lineage>
        <taxon>Bacteria</taxon>
        <taxon>Bacillati</taxon>
        <taxon>Actinomycetota</taxon>
        <taxon>Actinomycetes</taxon>
        <taxon>Micromonosporales</taxon>
        <taxon>Micromonosporaceae</taxon>
        <taxon>Planosporangium</taxon>
    </lineage>
</organism>
<dbReference type="InterPro" id="IPR012347">
    <property type="entry name" value="Ferritin-like"/>
</dbReference>
<sequence length="164" mass="18528">MAIQSSRDLFIQELSGCYDSQKKTAEWKGQLVNQIRDTNLQQLIRTEQQQGQQMVRNMESCFEALGAQPQGVRCLATDGMLTEYQKFMGQNPPPDTADMATVNLMVKAGNYERGCYTNLVDMAMTMGETRCAQLLQTNLVMMDESKGRVERASHDMRQRVMATA</sequence>
<dbReference type="Gene3D" id="1.20.1260.10">
    <property type="match status" value="1"/>
</dbReference>
<keyword evidence="2" id="KW-1185">Reference proteome</keyword>
<evidence type="ECO:0000313" key="2">
    <source>
        <dbReference type="Proteomes" id="UP000599074"/>
    </source>
</evidence>
<dbReference type="PANTHER" id="PTHR30565:SF9">
    <property type="entry name" value="PROTEIN YCIF"/>
    <property type="match status" value="1"/>
</dbReference>
<reference evidence="1" key="1">
    <citation type="submission" date="2021-01" db="EMBL/GenBank/DDBJ databases">
        <title>Whole genome shotgun sequence of Planosporangium mesophilum NBRC 109066.</title>
        <authorList>
            <person name="Komaki H."/>
            <person name="Tamura T."/>
        </authorList>
    </citation>
    <scope>NUCLEOTIDE SEQUENCE</scope>
    <source>
        <strain evidence="1">NBRC 109066</strain>
    </source>
</reference>
<accession>A0A8J3X3C5</accession>
<dbReference type="InterPro" id="IPR009078">
    <property type="entry name" value="Ferritin-like_SF"/>
</dbReference>
<proteinExistence type="predicted"/>
<dbReference type="RefSeq" id="WP_168118325.1">
    <property type="nucleotide sequence ID" value="NZ_BOON01000075.1"/>
</dbReference>